<dbReference type="Proteomes" id="UP001177744">
    <property type="component" value="Unassembled WGS sequence"/>
</dbReference>
<gene>
    <name evidence="8" type="ORF">QTO34_007885</name>
</gene>
<dbReference type="InterPro" id="IPR000054">
    <property type="entry name" value="Ribosomal_eL31"/>
</dbReference>
<comment type="caution">
    <text evidence="8">The sequence shown here is derived from an EMBL/GenBank/DDBJ whole genome shotgun (WGS) entry which is preliminary data.</text>
</comment>
<dbReference type="InterPro" id="IPR023621">
    <property type="entry name" value="Ribosomal_eL31_dom_sf"/>
</dbReference>
<keyword evidence="3" id="KW-0689">Ribosomal protein</keyword>
<dbReference type="EMBL" id="JAULJE010000002">
    <property type="protein sequence ID" value="KAK1345428.1"/>
    <property type="molecule type" value="Genomic_DNA"/>
</dbReference>
<dbReference type="Gene3D" id="3.10.440.10">
    <property type="match status" value="1"/>
</dbReference>
<dbReference type="CDD" id="cd00463">
    <property type="entry name" value="Ribosomal_L31e"/>
    <property type="match status" value="1"/>
</dbReference>
<evidence type="ECO:0000313" key="9">
    <source>
        <dbReference type="Proteomes" id="UP001177744"/>
    </source>
</evidence>
<evidence type="ECO:0000256" key="4">
    <source>
        <dbReference type="ARBA" id="ARBA00023274"/>
    </source>
</evidence>
<keyword evidence="9" id="KW-1185">Reference proteome</keyword>
<evidence type="ECO:0000313" key="8">
    <source>
        <dbReference type="EMBL" id="KAK1345428.1"/>
    </source>
</evidence>
<reference evidence="8" key="1">
    <citation type="submission" date="2023-06" db="EMBL/GenBank/DDBJ databases">
        <title>Reference genome for the Northern bat (Eptesicus nilssonii), a most northern bat species.</title>
        <authorList>
            <person name="Laine V.N."/>
            <person name="Pulliainen A.T."/>
            <person name="Lilley T.M."/>
        </authorList>
    </citation>
    <scope>NUCLEOTIDE SEQUENCE</scope>
    <source>
        <strain evidence="8">BLF_Eptnil</strain>
        <tissue evidence="8">Kidney</tissue>
    </source>
</reference>
<comment type="subunit">
    <text evidence="2">Component of the large ribosomal subunit.</text>
</comment>
<evidence type="ECO:0000256" key="3">
    <source>
        <dbReference type="ARBA" id="ARBA00022980"/>
    </source>
</evidence>
<dbReference type="GO" id="GO:0022625">
    <property type="term" value="C:cytosolic large ribosomal subunit"/>
    <property type="evidence" value="ECO:0007669"/>
    <property type="project" value="TreeGrafter"/>
</dbReference>
<sequence length="234" mass="26476">MLQMQQGRTLSQVLLKPETPAWALPKNRMQVFANQKVGEIYLALNSEARDTYVTRILETPAHSLQLADCPANLLGCPHSSRFLPAERGKCLLLNLAFSPFRTWAQCFRKQRLAFPTWAWQNGSYKEGEKKGCSAINKVVTKEYTTNVHKHILGVGFKKHVPRGLKEIRKFARKEMGTPDVCIDTRLNKSVWAKGIRNVPYHFQCSRAQLISSIENSLSTSMLKNSNPGETKMAT</sequence>
<dbReference type="Pfam" id="PF01198">
    <property type="entry name" value="Ribosomal_L31e"/>
    <property type="match status" value="1"/>
</dbReference>
<comment type="function">
    <text evidence="5">Component of the large ribosomal subunit. The ribosome is a large ribonucleoprotein complex responsible for the synthesis of proteins in the cell.</text>
</comment>
<proteinExistence type="inferred from homology"/>
<accession>A0AA40I9A8</accession>
<protein>
    <recommendedName>
        <fullName evidence="6">Large ribosomal subunit protein eL31</fullName>
    </recommendedName>
    <alternativeName>
        <fullName evidence="7">60S ribosomal protein L31</fullName>
    </alternativeName>
</protein>
<evidence type="ECO:0000256" key="5">
    <source>
        <dbReference type="ARBA" id="ARBA00034092"/>
    </source>
</evidence>
<evidence type="ECO:0000256" key="1">
    <source>
        <dbReference type="ARBA" id="ARBA00010808"/>
    </source>
</evidence>
<dbReference type="GO" id="GO:0002181">
    <property type="term" value="P:cytoplasmic translation"/>
    <property type="evidence" value="ECO:0007669"/>
    <property type="project" value="TreeGrafter"/>
</dbReference>
<dbReference type="AlphaFoldDB" id="A0AA40I9A8"/>
<organism evidence="8 9">
    <name type="scientific">Cnephaeus nilssonii</name>
    <name type="common">Northern bat</name>
    <name type="synonym">Eptesicus nilssonii</name>
    <dbReference type="NCBI Taxonomy" id="3371016"/>
    <lineage>
        <taxon>Eukaryota</taxon>
        <taxon>Metazoa</taxon>
        <taxon>Chordata</taxon>
        <taxon>Craniata</taxon>
        <taxon>Vertebrata</taxon>
        <taxon>Euteleostomi</taxon>
        <taxon>Mammalia</taxon>
        <taxon>Eutheria</taxon>
        <taxon>Laurasiatheria</taxon>
        <taxon>Chiroptera</taxon>
        <taxon>Yangochiroptera</taxon>
        <taxon>Vespertilionidae</taxon>
        <taxon>Cnephaeus</taxon>
    </lineage>
</organism>
<evidence type="ECO:0000256" key="6">
    <source>
        <dbReference type="ARBA" id="ARBA00035230"/>
    </source>
</evidence>
<dbReference type="FunFam" id="3.10.440.10:FF:000001">
    <property type="entry name" value="60S ribosomal protein L31"/>
    <property type="match status" value="1"/>
</dbReference>
<dbReference type="GO" id="GO:0003735">
    <property type="term" value="F:structural constituent of ribosome"/>
    <property type="evidence" value="ECO:0007669"/>
    <property type="project" value="InterPro"/>
</dbReference>
<dbReference type="SMART" id="SM01380">
    <property type="entry name" value="Ribosomal_L31e"/>
    <property type="match status" value="1"/>
</dbReference>
<dbReference type="SUPFAM" id="SSF54575">
    <property type="entry name" value="Ribosomal protein L31e"/>
    <property type="match status" value="1"/>
</dbReference>
<dbReference type="PANTHER" id="PTHR10956:SF0">
    <property type="entry name" value="60S RIBOSOMAL PROTEIN L31"/>
    <property type="match status" value="1"/>
</dbReference>
<name>A0AA40I9A8_CNENI</name>
<evidence type="ECO:0000256" key="7">
    <source>
        <dbReference type="ARBA" id="ARBA00035337"/>
    </source>
</evidence>
<evidence type="ECO:0000256" key="2">
    <source>
        <dbReference type="ARBA" id="ARBA00011133"/>
    </source>
</evidence>
<comment type="similarity">
    <text evidence="1">Belongs to the eukaryotic ribosomal protein eL31 family.</text>
</comment>
<dbReference type="PANTHER" id="PTHR10956">
    <property type="entry name" value="60S RIBOSOMAL PROTEIN L31"/>
    <property type="match status" value="1"/>
</dbReference>
<keyword evidence="4" id="KW-0687">Ribonucleoprotein</keyword>